<name>A0AAD5N7P4_PARTN</name>
<keyword evidence="2" id="KW-1185">Reference proteome</keyword>
<dbReference type="Proteomes" id="UP001196413">
    <property type="component" value="Unassembled WGS sequence"/>
</dbReference>
<gene>
    <name evidence="1" type="ORF">KIN20_021231</name>
</gene>
<dbReference type="EMBL" id="JAHQIW010004280">
    <property type="protein sequence ID" value="KAJ1361864.1"/>
    <property type="molecule type" value="Genomic_DNA"/>
</dbReference>
<dbReference type="AlphaFoldDB" id="A0AAD5N7P4"/>
<organism evidence="1 2">
    <name type="scientific">Parelaphostrongylus tenuis</name>
    <name type="common">Meningeal worm</name>
    <dbReference type="NCBI Taxonomy" id="148309"/>
    <lineage>
        <taxon>Eukaryota</taxon>
        <taxon>Metazoa</taxon>
        <taxon>Ecdysozoa</taxon>
        <taxon>Nematoda</taxon>
        <taxon>Chromadorea</taxon>
        <taxon>Rhabditida</taxon>
        <taxon>Rhabditina</taxon>
        <taxon>Rhabditomorpha</taxon>
        <taxon>Strongyloidea</taxon>
        <taxon>Metastrongylidae</taxon>
        <taxon>Parelaphostrongylus</taxon>
    </lineage>
</organism>
<accession>A0AAD5N7P4</accession>
<proteinExistence type="predicted"/>
<comment type="caution">
    <text evidence="1">The sequence shown here is derived from an EMBL/GenBank/DDBJ whole genome shotgun (WGS) entry which is preliminary data.</text>
</comment>
<protein>
    <submittedName>
        <fullName evidence="1">Uncharacterized protein</fullName>
    </submittedName>
</protein>
<evidence type="ECO:0000313" key="2">
    <source>
        <dbReference type="Proteomes" id="UP001196413"/>
    </source>
</evidence>
<evidence type="ECO:0000313" key="1">
    <source>
        <dbReference type="EMBL" id="KAJ1361864.1"/>
    </source>
</evidence>
<sequence>MPTIVHFLTLLVHEFHVIAPQEKKIEKTHVRQLDDGTIVIRGANEFSELPVPLFTHKPPI</sequence>
<reference evidence="1" key="1">
    <citation type="submission" date="2021-06" db="EMBL/GenBank/DDBJ databases">
        <title>Parelaphostrongylus tenuis whole genome reference sequence.</title>
        <authorList>
            <person name="Garwood T.J."/>
            <person name="Larsen P.A."/>
            <person name="Fountain-Jones N.M."/>
            <person name="Garbe J.R."/>
            <person name="Macchietto M.G."/>
            <person name="Kania S.A."/>
            <person name="Gerhold R.W."/>
            <person name="Richards J.E."/>
            <person name="Wolf T.M."/>
        </authorList>
    </citation>
    <scope>NUCLEOTIDE SEQUENCE</scope>
    <source>
        <strain evidence="1">MNPRO001-30</strain>
        <tissue evidence="1">Meninges</tissue>
    </source>
</reference>